<keyword evidence="14" id="KW-1185">Reference proteome</keyword>
<dbReference type="SUPFAM" id="SSF49464">
    <property type="entry name" value="Carboxypeptidase regulatory domain-like"/>
    <property type="match status" value="1"/>
</dbReference>
<evidence type="ECO:0000256" key="2">
    <source>
        <dbReference type="ARBA" id="ARBA00022448"/>
    </source>
</evidence>
<evidence type="ECO:0000256" key="1">
    <source>
        <dbReference type="ARBA" id="ARBA00004571"/>
    </source>
</evidence>
<dbReference type="InterPro" id="IPR037066">
    <property type="entry name" value="Plug_dom_sf"/>
</dbReference>
<keyword evidence="6 8" id="KW-0472">Membrane</keyword>
<dbReference type="GO" id="GO:0009279">
    <property type="term" value="C:cell outer membrane"/>
    <property type="evidence" value="ECO:0007669"/>
    <property type="project" value="UniProtKB-SubCell"/>
</dbReference>
<keyword evidence="10" id="KW-1133">Transmembrane helix</keyword>
<dbReference type="Gene3D" id="2.40.170.20">
    <property type="entry name" value="TonB-dependent receptor, beta-barrel domain"/>
    <property type="match status" value="1"/>
</dbReference>
<keyword evidence="7 8" id="KW-0998">Cell outer membrane</keyword>
<dbReference type="InterPro" id="IPR023997">
    <property type="entry name" value="TonB-dep_OMP_SusC/RagA_CS"/>
</dbReference>
<dbReference type="RefSeq" id="WP_041504926.1">
    <property type="nucleotide sequence ID" value="NZ_JPIU01000037.1"/>
</dbReference>
<gene>
    <name evidence="13" type="ORF">BA92_04285</name>
</gene>
<evidence type="ECO:0000256" key="8">
    <source>
        <dbReference type="PROSITE-ProRule" id="PRU01360"/>
    </source>
</evidence>
<sequence>MKKTYDRKVFKRKLPGRRIRVIIILLQTVVLVGFPLMMQANTQDSTRQKSYVIKGRVVDEKKEPMPGVTVRLDSTFLGCTTDKKGHFSFLLPRKTGKLIFSFVGYKTVKMDFNADKFLSVKMKEDVSTLDEVTIVAYGTQSRREVIGAMSTVKAEEIKDIPTPSLANLLQGRVPGMNVINATGAPGGGGISVTIRGFNSLSIEASRRGSEPLWVIDGIPMLSFTSPITGTNTVAEIDPNDIESVQVLKDAASASIYGSRAANGVILVTTKKGRLNERAKVNINVSRTFAFNPSLPDLTGGNKERHHRMEALKNLQQAYYDPETNTYRYVESYEESLRKGLHYNYFWNKGGGTSVAPYQDSLNKFYNNSTNMFDYFFRTAKVTDANLQLNGGTRQVSYNVGLGYYNEDGVLRNTGFSRIKLLSNFTIRPFENMEANLRFYLARTGRKRSSRLSSVSGFFSGMELEQIPDELMEFPTLYPGPGHPAFEETVKRFNSIIEKNESYRLRASFDLSYELIKGLQWRSSLSLDYSQQNHNLFTPSELDEYHESFSLGQIGCNLMLLNENLLTYKRRFGEDHAIDLLAGFSFQADEMNFNKGWGKRAPSDLIHYVSWRGNVFDVPDKRVLKDFMSSREKSTMVGLFGRINYNFRQKYLASFTLRRDASSKFGEKVRWGTFPSYAVGYAFSEEPFMDWSRNVLEYGKIRVSLGKSGRQFDQPYIAYGLLLPGDPFLGRPTVQPYLSEGLINRELTWEETQQWDAGIDLDFFNYRLGITFDYYYRYTDKLLYKVGLPGDYSGFLLQWQNAYAISNEGVELQVKWDIIRKSKWQWNMTFNIARNWNRLEKSTNGRDFWTENRYNNLNIIGKPLNGIYAFQTNGYYSDQKEVPYTYQSGRYTPLNVSTSQFYRPGNRVFMDTDGNGRIEADLPYADDRVYVGSPLPIAHGGITSALNWKGFDLNVLFNYVLGRHILNAGRGASVGTVLGISVKDIVKPVFADLTKVTFWEKPGDKSDFPRNSVEMGLKDFSTHIASNVQKVNFIKLKTMTVGYTLPETIKKKIGFGVRVFVSGENLFTWTNYTGPDPESVDMVSGIDNLSNYPLARRVTLGLTVNL</sequence>
<comment type="caution">
    <text evidence="13">The sequence shown here is derived from an EMBL/GenBank/DDBJ whole genome shotgun (WGS) entry which is preliminary data.</text>
</comment>
<dbReference type="InterPro" id="IPR000531">
    <property type="entry name" value="Beta-barrel_TonB"/>
</dbReference>
<reference evidence="13 14" key="1">
    <citation type="submission" date="2014-07" db="EMBL/GenBank/DDBJ databases">
        <title>Porphyromonadaceae bacterium OUH 308042 = ATCC BAA-2681 = DSM 28342 draft genome.</title>
        <authorList>
            <person name="Sydenham T.V."/>
            <person name="Hasman H."/>
            <person name="Justensen U.S."/>
        </authorList>
    </citation>
    <scope>NUCLEOTIDE SEQUENCE [LARGE SCALE GENOMIC DNA]</scope>
    <source>
        <strain evidence="13 14">OUH 308042</strain>
    </source>
</reference>
<evidence type="ECO:0000256" key="4">
    <source>
        <dbReference type="ARBA" id="ARBA00022692"/>
    </source>
</evidence>
<comment type="similarity">
    <text evidence="8 9">Belongs to the TonB-dependent receptor family.</text>
</comment>
<dbReference type="PROSITE" id="PS52016">
    <property type="entry name" value="TONB_DEPENDENT_REC_3"/>
    <property type="match status" value="1"/>
</dbReference>
<comment type="subcellular location">
    <subcellularLocation>
        <location evidence="1 8">Cell outer membrane</location>
        <topology evidence="1 8">Multi-pass membrane protein</topology>
    </subcellularLocation>
</comment>
<evidence type="ECO:0000256" key="7">
    <source>
        <dbReference type="ARBA" id="ARBA00023237"/>
    </source>
</evidence>
<dbReference type="SUPFAM" id="SSF56935">
    <property type="entry name" value="Porins"/>
    <property type="match status" value="1"/>
</dbReference>
<feature type="domain" description="TonB-dependent receptor-like beta-barrel" evidence="11">
    <location>
        <begin position="500"/>
        <end position="914"/>
    </location>
</feature>
<protein>
    <submittedName>
        <fullName evidence="13">Membrane receptor RagA</fullName>
    </submittedName>
</protein>
<evidence type="ECO:0000259" key="12">
    <source>
        <dbReference type="Pfam" id="PF07715"/>
    </source>
</evidence>
<feature type="transmembrane region" description="Helical" evidence="10">
    <location>
        <begin position="21"/>
        <end position="38"/>
    </location>
</feature>
<keyword evidence="4 8" id="KW-0812">Transmembrane</keyword>
<dbReference type="Pfam" id="PF07715">
    <property type="entry name" value="Plug"/>
    <property type="match status" value="1"/>
</dbReference>
<evidence type="ECO:0000313" key="13">
    <source>
        <dbReference type="EMBL" id="KIO45688.1"/>
    </source>
</evidence>
<dbReference type="NCBIfam" id="TIGR04057">
    <property type="entry name" value="SusC_RagA_signa"/>
    <property type="match status" value="1"/>
</dbReference>
<evidence type="ECO:0000313" key="14">
    <source>
        <dbReference type="Proteomes" id="UP000031980"/>
    </source>
</evidence>
<keyword evidence="3 8" id="KW-1134">Transmembrane beta strand</keyword>
<accession>A0A0C3MGQ5</accession>
<keyword evidence="5 9" id="KW-0798">TonB box</keyword>
<dbReference type="Proteomes" id="UP000031980">
    <property type="component" value="Unassembled WGS sequence"/>
</dbReference>
<evidence type="ECO:0000259" key="11">
    <source>
        <dbReference type="Pfam" id="PF00593"/>
    </source>
</evidence>
<dbReference type="InterPro" id="IPR012910">
    <property type="entry name" value="Plug_dom"/>
</dbReference>
<dbReference type="InterPro" id="IPR039426">
    <property type="entry name" value="TonB-dep_rcpt-like"/>
</dbReference>
<evidence type="ECO:0000256" key="10">
    <source>
        <dbReference type="SAM" id="Phobius"/>
    </source>
</evidence>
<feature type="domain" description="TonB-dependent receptor plug" evidence="12">
    <location>
        <begin position="142"/>
        <end position="264"/>
    </location>
</feature>
<proteinExistence type="inferred from homology"/>
<dbReference type="InterPro" id="IPR023996">
    <property type="entry name" value="TonB-dep_OMP_SusC/RagA"/>
</dbReference>
<dbReference type="EMBL" id="JPIU01000037">
    <property type="protein sequence ID" value="KIO45688.1"/>
    <property type="molecule type" value="Genomic_DNA"/>
</dbReference>
<dbReference type="Gene3D" id="2.170.130.10">
    <property type="entry name" value="TonB-dependent receptor, plug domain"/>
    <property type="match status" value="1"/>
</dbReference>
<dbReference type="AlphaFoldDB" id="A0A0C3MGQ5"/>
<evidence type="ECO:0000256" key="3">
    <source>
        <dbReference type="ARBA" id="ARBA00022452"/>
    </source>
</evidence>
<keyword evidence="13" id="KW-0675">Receptor</keyword>
<dbReference type="Pfam" id="PF13715">
    <property type="entry name" value="CarbopepD_reg_2"/>
    <property type="match status" value="1"/>
</dbReference>
<evidence type="ECO:0000256" key="6">
    <source>
        <dbReference type="ARBA" id="ARBA00023136"/>
    </source>
</evidence>
<dbReference type="InterPro" id="IPR008969">
    <property type="entry name" value="CarboxyPept-like_regulatory"/>
</dbReference>
<dbReference type="Gene3D" id="2.60.40.1120">
    <property type="entry name" value="Carboxypeptidase-like, regulatory domain"/>
    <property type="match status" value="1"/>
</dbReference>
<keyword evidence="2 8" id="KW-0813">Transport</keyword>
<organism evidence="13 14">
    <name type="scientific">Sanguibacteroides justesenii</name>
    <dbReference type="NCBI Taxonomy" id="1547597"/>
    <lineage>
        <taxon>Bacteria</taxon>
        <taxon>Pseudomonadati</taxon>
        <taxon>Bacteroidota</taxon>
        <taxon>Bacteroidia</taxon>
        <taxon>Bacteroidales</taxon>
        <taxon>Porphyromonadaceae</taxon>
        <taxon>Sanguibacteroides</taxon>
    </lineage>
</organism>
<dbReference type="InterPro" id="IPR036942">
    <property type="entry name" value="Beta-barrel_TonB_sf"/>
</dbReference>
<evidence type="ECO:0000256" key="9">
    <source>
        <dbReference type="RuleBase" id="RU003357"/>
    </source>
</evidence>
<dbReference type="Pfam" id="PF00593">
    <property type="entry name" value="TonB_dep_Rec_b-barrel"/>
    <property type="match status" value="1"/>
</dbReference>
<evidence type="ECO:0000256" key="5">
    <source>
        <dbReference type="ARBA" id="ARBA00023077"/>
    </source>
</evidence>
<name>A0A0C3MGQ5_9PORP</name>
<dbReference type="NCBIfam" id="TIGR04056">
    <property type="entry name" value="OMP_RagA_SusC"/>
    <property type="match status" value="1"/>
</dbReference>